<feature type="binding site" evidence="7">
    <location>
        <begin position="3"/>
        <end position="17"/>
    </location>
    <ligand>
        <name>FAD</name>
        <dbReference type="ChEBI" id="CHEBI:57692"/>
    </ligand>
</feature>
<comment type="cofactor">
    <cofactor evidence="1 7">
        <name>FAD</name>
        <dbReference type="ChEBI" id="CHEBI:57692"/>
    </cofactor>
</comment>
<dbReference type="FunFam" id="3.50.50.60:FF:000020">
    <property type="entry name" value="D-amino acid dehydrogenase"/>
    <property type="match status" value="1"/>
</dbReference>
<organism evidence="9 10">
    <name type="scientific">Moritella yayanosii</name>
    <dbReference type="NCBI Taxonomy" id="69539"/>
    <lineage>
        <taxon>Bacteria</taxon>
        <taxon>Pseudomonadati</taxon>
        <taxon>Pseudomonadota</taxon>
        <taxon>Gammaproteobacteria</taxon>
        <taxon>Alteromonadales</taxon>
        <taxon>Moritellaceae</taxon>
        <taxon>Moritella</taxon>
    </lineage>
</organism>
<sequence>MEVMVLGCGVIGLTSAWYLAQAGHDVTVIDRQPRGAEETSFANAGQISYGYSSPWAAPGIPVKAIKWLAQKHAPLKIKPGLSPDLYLWAAKMLANCNQHSYEINKARMLRIANYSRDCLIELRQQQDIQYEARQLGTLQVFRHESQLAAIAKDIKILADSGTLYEELDVAACIAVEPGLAGVKDKIVGGLRLPDDETGDCYMFCQQLTALAQAAGVKFKFDVTVNKLNHSDNKIKSVSTNVGELTADAYVVAMGCYSSALLSPILSPQGLVMPIYPVKGYSLTVPIVDSSQAPVSTVMDETYKVAMTRFDQRIRVAGTAELAGYNLDLTESRKDTIVMVINDLFPNAGDMSKAEFWTGLRPMTPDGTPIIGKTPMANLFTNCGHGTLGWTMACGSARYLADVISGVTPDIDSNDLDIYRYGR</sequence>
<dbReference type="Proteomes" id="UP000250163">
    <property type="component" value="Chromosome MORIYA"/>
</dbReference>
<keyword evidence="3 7" id="KW-0285">Flavoprotein</keyword>
<dbReference type="GO" id="GO:0055130">
    <property type="term" value="P:D-alanine catabolic process"/>
    <property type="evidence" value="ECO:0007669"/>
    <property type="project" value="TreeGrafter"/>
</dbReference>
<dbReference type="RefSeq" id="WP_112714604.1">
    <property type="nucleotide sequence ID" value="NZ_LS483250.1"/>
</dbReference>
<keyword evidence="5 7" id="KW-0560">Oxidoreductase</keyword>
<evidence type="ECO:0000256" key="3">
    <source>
        <dbReference type="ARBA" id="ARBA00022630"/>
    </source>
</evidence>
<dbReference type="InterPro" id="IPR023080">
    <property type="entry name" value="DadA"/>
</dbReference>
<dbReference type="GO" id="GO:0005737">
    <property type="term" value="C:cytoplasm"/>
    <property type="evidence" value="ECO:0007669"/>
    <property type="project" value="TreeGrafter"/>
</dbReference>
<evidence type="ECO:0000256" key="4">
    <source>
        <dbReference type="ARBA" id="ARBA00022827"/>
    </source>
</evidence>
<dbReference type="KEGG" id="mya:MORIYA_1993"/>
<dbReference type="SUPFAM" id="SSF54373">
    <property type="entry name" value="FAD-linked reductases, C-terminal domain"/>
    <property type="match status" value="1"/>
</dbReference>
<dbReference type="GO" id="GO:0008718">
    <property type="term" value="F:D-amino-acid dehydrogenase activity"/>
    <property type="evidence" value="ECO:0007669"/>
    <property type="project" value="UniProtKB-UniRule"/>
</dbReference>
<dbReference type="EC" id="1.4.99.-" evidence="7"/>
<dbReference type="Pfam" id="PF01266">
    <property type="entry name" value="DAO"/>
    <property type="match status" value="1"/>
</dbReference>
<comment type="function">
    <text evidence="7">Oxidative deamination of D-amino acids.</text>
</comment>
<evidence type="ECO:0000259" key="8">
    <source>
        <dbReference type="Pfam" id="PF01266"/>
    </source>
</evidence>
<dbReference type="Gene3D" id="3.50.50.60">
    <property type="entry name" value="FAD/NAD(P)-binding domain"/>
    <property type="match status" value="2"/>
</dbReference>
<dbReference type="InterPro" id="IPR006076">
    <property type="entry name" value="FAD-dep_OxRdtase"/>
</dbReference>
<proteinExistence type="inferred from homology"/>
<dbReference type="Gene3D" id="3.30.9.10">
    <property type="entry name" value="D-Amino Acid Oxidase, subunit A, domain 2"/>
    <property type="match status" value="1"/>
</dbReference>
<evidence type="ECO:0000313" key="10">
    <source>
        <dbReference type="Proteomes" id="UP000250163"/>
    </source>
</evidence>
<gene>
    <name evidence="7 9" type="primary">dadA</name>
    <name evidence="9" type="ORF">MORIYA_1993</name>
</gene>
<dbReference type="GO" id="GO:0005886">
    <property type="term" value="C:plasma membrane"/>
    <property type="evidence" value="ECO:0007669"/>
    <property type="project" value="TreeGrafter"/>
</dbReference>
<dbReference type="OrthoDB" id="9805337at2"/>
<dbReference type="PANTHER" id="PTHR13847:SF280">
    <property type="entry name" value="D-AMINO ACID DEHYDROGENASE"/>
    <property type="match status" value="1"/>
</dbReference>
<evidence type="ECO:0000256" key="6">
    <source>
        <dbReference type="ARBA" id="ARBA00047884"/>
    </source>
</evidence>
<evidence type="ECO:0000256" key="5">
    <source>
        <dbReference type="ARBA" id="ARBA00023002"/>
    </source>
</evidence>
<comment type="catalytic activity">
    <reaction evidence="6 7">
        <text>a D-alpha-amino acid + A + H2O = a 2-oxocarboxylate + AH2 + NH4(+)</text>
        <dbReference type="Rhea" id="RHEA:18125"/>
        <dbReference type="ChEBI" id="CHEBI:13193"/>
        <dbReference type="ChEBI" id="CHEBI:15377"/>
        <dbReference type="ChEBI" id="CHEBI:17499"/>
        <dbReference type="ChEBI" id="CHEBI:28938"/>
        <dbReference type="ChEBI" id="CHEBI:35179"/>
        <dbReference type="ChEBI" id="CHEBI:59871"/>
    </reaction>
</comment>
<dbReference type="InterPro" id="IPR036188">
    <property type="entry name" value="FAD/NAD-bd_sf"/>
</dbReference>
<dbReference type="EMBL" id="LS483250">
    <property type="protein sequence ID" value="SQD78471.1"/>
    <property type="molecule type" value="Genomic_DNA"/>
</dbReference>
<evidence type="ECO:0000256" key="2">
    <source>
        <dbReference type="ARBA" id="ARBA00009410"/>
    </source>
</evidence>
<keyword evidence="10" id="KW-1185">Reference proteome</keyword>
<dbReference type="PANTHER" id="PTHR13847">
    <property type="entry name" value="SARCOSINE DEHYDROGENASE-RELATED"/>
    <property type="match status" value="1"/>
</dbReference>
<evidence type="ECO:0000313" key="9">
    <source>
        <dbReference type="EMBL" id="SQD78471.1"/>
    </source>
</evidence>
<evidence type="ECO:0000256" key="1">
    <source>
        <dbReference type="ARBA" id="ARBA00001974"/>
    </source>
</evidence>
<keyword evidence="4 7" id="KW-0274">FAD</keyword>
<feature type="domain" description="FAD dependent oxidoreductase" evidence="8">
    <location>
        <begin position="3"/>
        <end position="401"/>
    </location>
</feature>
<name>A0A330LR87_9GAMM</name>
<dbReference type="NCBIfam" id="NF001933">
    <property type="entry name" value="PRK00711.1"/>
    <property type="match status" value="1"/>
</dbReference>
<reference evidence="10" key="1">
    <citation type="submission" date="2018-05" db="EMBL/GenBank/DDBJ databases">
        <authorList>
            <person name="Cea G.-C."/>
            <person name="William W."/>
        </authorList>
    </citation>
    <scope>NUCLEOTIDE SEQUENCE [LARGE SCALE GENOMIC DNA]</scope>
    <source>
        <strain evidence="10">DB21MT 5</strain>
    </source>
</reference>
<dbReference type="SUPFAM" id="SSF51905">
    <property type="entry name" value="FAD/NAD(P)-binding domain"/>
    <property type="match status" value="1"/>
</dbReference>
<accession>A0A330LR87</accession>
<dbReference type="HAMAP" id="MF_01202">
    <property type="entry name" value="DadA"/>
    <property type="match status" value="1"/>
</dbReference>
<dbReference type="AlphaFoldDB" id="A0A330LR87"/>
<comment type="similarity">
    <text evidence="2 7">Belongs to the DadA oxidoreductase family.</text>
</comment>
<protein>
    <recommendedName>
        <fullName evidence="7">D-amino acid dehydrogenase</fullName>
        <ecNumber evidence="7">1.4.99.-</ecNumber>
    </recommendedName>
</protein>
<evidence type="ECO:0000256" key="7">
    <source>
        <dbReference type="HAMAP-Rule" id="MF_01202"/>
    </source>
</evidence>